<evidence type="ECO:0000313" key="3">
    <source>
        <dbReference type="Proteomes" id="UP001302806"/>
    </source>
</evidence>
<protein>
    <recommendedName>
        <fullName evidence="1">DUF4142 domain-containing protein</fullName>
    </recommendedName>
</protein>
<dbReference type="PROSITE" id="PS51257">
    <property type="entry name" value="PROKAR_LIPOPROTEIN"/>
    <property type="match status" value="1"/>
</dbReference>
<proteinExistence type="predicted"/>
<evidence type="ECO:0000313" key="2">
    <source>
        <dbReference type="EMBL" id="WNH09334.1"/>
    </source>
</evidence>
<dbReference type="EMBL" id="CP134537">
    <property type="protein sequence ID" value="WNH09334.1"/>
    <property type="molecule type" value="Genomic_DNA"/>
</dbReference>
<gene>
    <name evidence="2" type="ORF">RHP51_00880</name>
</gene>
<evidence type="ECO:0000259" key="1">
    <source>
        <dbReference type="Pfam" id="PF13628"/>
    </source>
</evidence>
<dbReference type="RefSeq" id="WP_415865824.1">
    <property type="nucleotide sequence ID" value="NZ_CP134537.1"/>
</dbReference>
<sequence>MKLNKNIKKYLALSLITIGVSIVSCDFDKHKKDTYLFNPDLKKEKIKTNIEEGKVLSEVTILNETILKLSELALTESGEYNIYTIANKLKKDNTEIKNSIIELAKAKLIILPNGFNKADVNRLLLVDEDGFSKAYLGRTGKLLEREIARLEYLSSITNDLDFKVFIVRSLTRLNHDLDQLNKKTIKLLTIKNSIL</sequence>
<dbReference type="Proteomes" id="UP001302806">
    <property type="component" value="Chromosome"/>
</dbReference>
<feature type="domain" description="DUF4142" evidence="1">
    <location>
        <begin position="56"/>
        <end position="180"/>
    </location>
</feature>
<dbReference type="InterPro" id="IPR025419">
    <property type="entry name" value="DUF4142"/>
</dbReference>
<accession>A0ABY9XTV3</accession>
<dbReference type="Pfam" id="PF13628">
    <property type="entry name" value="DUF4142"/>
    <property type="match status" value="1"/>
</dbReference>
<name>A0ABY9XTV3_9FLAO</name>
<organism evidence="2 3">
    <name type="scientific">Thalassobellus suaedae</name>
    <dbReference type="NCBI Taxonomy" id="3074124"/>
    <lineage>
        <taxon>Bacteria</taxon>
        <taxon>Pseudomonadati</taxon>
        <taxon>Bacteroidota</taxon>
        <taxon>Flavobacteriia</taxon>
        <taxon>Flavobacteriales</taxon>
        <taxon>Flavobacteriaceae</taxon>
        <taxon>Thalassobellus</taxon>
    </lineage>
</organism>
<reference evidence="2 3" key="1">
    <citation type="submission" date="2023-09" db="EMBL/GenBank/DDBJ databases">
        <title>Thalassobella suaedae gen. nov., sp. nov., a marine bacterium of the family Flavobacteriaceae isolated from a halophyte Suaeda japonica.</title>
        <authorList>
            <person name="Lee S.Y."/>
            <person name="Hwang C.Y."/>
        </authorList>
    </citation>
    <scope>NUCLEOTIDE SEQUENCE [LARGE SCALE GENOMIC DNA]</scope>
    <source>
        <strain evidence="2 3">HL-DH14</strain>
    </source>
</reference>